<proteinExistence type="inferred from homology"/>
<protein>
    <submittedName>
        <fullName evidence="3">Uncharacterized protein</fullName>
    </submittedName>
</protein>
<comment type="similarity">
    <text evidence="1">Belongs to the LEA type 1 family.</text>
</comment>
<evidence type="ECO:0000256" key="2">
    <source>
        <dbReference type="SAM" id="MobiDB-lite"/>
    </source>
</evidence>
<keyword evidence="4" id="KW-1185">Reference proteome</keyword>
<dbReference type="Pfam" id="PF03760">
    <property type="entry name" value="LEA_1"/>
    <property type="match status" value="1"/>
</dbReference>
<evidence type="ECO:0000313" key="4">
    <source>
        <dbReference type="Proteomes" id="UP001630127"/>
    </source>
</evidence>
<evidence type="ECO:0000313" key="3">
    <source>
        <dbReference type="EMBL" id="KAL3516719.1"/>
    </source>
</evidence>
<dbReference type="PANTHER" id="PTHR33493">
    <property type="entry name" value="LATE EMBRYOGENESIS ABUNDANT PROTEIN 6-RELATED"/>
    <property type="match status" value="1"/>
</dbReference>
<accession>A0ABD2ZB71</accession>
<reference evidence="3 4" key="1">
    <citation type="submission" date="2024-11" db="EMBL/GenBank/DDBJ databases">
        <title>A near-complete genome assembly of Cinchona calisaya.</title>
        <authorList>
            <person name="Lian D.C."/>
            <person name="Zhao X.W."/>
            <person name="Wei L."/>
        </authorList>
    </citation>
    <scope>NUCLEOTIDE SEQUENCE [LARGE SCALE GENOMIC DNA]</scope>
    <source>
        <tissue evidence="3">Nenye</tissue>
    </source>
</reference>
<dbReference type="EMBL" id="JBJUIK010000010">
    <property type="protein sequence ID" value="KAL3516719.1"/>
    <property type="molecule type" value="Genomic_DNA"/>
</dbReference>
<sequence>MRHMRKAKAEAKEEEKEEKELSKTRVQIAKDVRLAREAEATMDLHGNKAVEKVAHQEAKYAEHSNSEHFLTDSIKDSYGSTLCNDGHSTDQQIYRENLQRWPVH</sequence>
<dbReference type="PANTHER" id="PTHR33493:SF3">
    <property type="entry name" value="LATE EMBRYOGENESIS ABUNDANT PROTEIN, LEA_1 SUBGROUP"/>
    <property type="match status" value="1"/>
</dbReference>
<dbReference type="AlphaFoldDB" id="A0ABD2ZB71"/>
<feature type="compositionally biased region" description="Basic and acidic residues" evidence="2">
    <location>
        <begin position="7"/>
        <end position="23"/>
    </location>
</feature>
<organism evidence="3 4">
    <name type="scientific">Cinchona calisaya</name>
    <dbReference type="NCBI Taxonomy" id="153742"/>
    <lineage>
        <taxon>Eukaryota</taxon>
        <taxon>Viridiplantae</taxon>
        <taxon>Streptophyta</taxon>
        <taxon>Embryophyta</taxon>
        <taxon>Tracheophyta</taxon>
        <taxon>Spermatophyta</taxon>
        <taxon>Magnoliopsida</taxon>
        <taxon>eudicotyledons</taxon>
        <taxon>Gunneridae</taxon>
        <taxon>Pentapetalae</taxon>
        <taxon>asterids</taxon>
        <taxon>lamiids</taxon>
        <taxon>Gentianales</taxon>
        <taxon>Rubiaceae</taxon>
        <taxon>Cinchonoideae</taxon>
        <taxon>Cinchoneae</taxon>
        <taxon>Cinchona</taxon>
    </lineage>
</organism>
<name>A0ABD2ZB71_9GENT</name>
<dbReference type="Proteomes" id="UP001630127">
    <property type="component" value="Unassembled WGS sequence"/>
</dbReference>
<comment type="caution">
    <text evidence="3">The sequence shown here is derived from an EMBL/GenBank/DDBJ whole genome shotgun (WGS) entry which is preliminary data.</text>
</comment>
<feature type="region of interest" description="Disordered" evidence="2">
    <location>
        <begin position="1"/>
        <end position="23"/>
    </location>
</feature>
<dbReference type="InterPro" id="IPR005513">
    <property type="entry name" value="LEA_1"/>
</dbReference>
<evidence type="ECO:0000256" key="1">
    <source>
        <dbReference type="ARBA" id="ARBA00010975"/>
    </source>
</evidence>
<gene>
    <name evidence="3" type="ORF">ACH5RR_023621</name>
</gene>